<evidence type="ECO:0000313" key="1">
    <source>
        <dbReference type="EMBL" id="OMH85422.1"/>
    </source>
</evidence>
<evidence type="ECO:0000313" key="2">
    <source>
        <dbReference type="Proteomes" id="UP000188320"/>
    </source>
</evidence>
<dbReference type="Proteomes" id="UP000188320">
    <property type="component" value="Unassembled WGS sequence"/>
</dbReference>
<accession>A0A1R1PWZ4</accession>
<comment type="caution">
    <text evidence="1">The sequence shown here is derived from an EMBL/GenBank/DDBJ whole genome shotgun (WGS) entry which is preliminary data.</text>
</comment>
<gene>
    <name evidence="1" type="ORF">AX774_g1024</name>
</gene>
<proteinExistence type="predicted"/>
<reference evidence="2" key="1">
    <citation type="submission" date="2017-01" db="EMBL/GenBank/DDBJ databases">
        <authorList>
            <person name="Wang Y."/>
            <person name="White M."/>
            <person name="Kvist S."/>
            <person name="Moncalvo J.-M."/>
        </authorList>
    </citation>
    <scope>NUCLEOTIDE SEQUENCE [LARGE SCALE GENOMIC DNA]</scope>
    <source>
        <strain evidence="2">COL-18-3</strain>
    </source>
</reference>
<evidence type="ECO:0008006" key="3">
    <source>
        <dbReference type="Google" id="ProtNLM"/>
    </source>
</evidence>
<protein>
    <recommendedName>
        <fullName evidence="3">Retrotransposon gag domain-containing protein</fullName>
    </recommendedName>
</protein>
<dbReference type="AlphaFoldDB" id="A0A1R1PWZ4"/>
<sequence length="135" mass="15251">MEECNHPSLLEINTFFALLEHTYGDPNSTWKAQMRLSKMRQGTSNCLTYSTHFKSIALEAEFNEAALISSSTTALMTKLRTLLRLWTGFQETLNYTPHCVSGLTTESHKDEQKSSGESLGFLTGLLQGKTRRVWT</sequence>
<organism evidence="1 2">
    <name type="scientific">Zancudomyces culisetae</name>
    <name type="common">Gut fungus</name>
    <name type="synonym">Smittium culisetae</name>
    <dbReference type="NCBI Taxonomy" id="1213189"/>
    <lineage>
        <taxon>Eukaryota</taxon>
        <taxon>Fungi</taxon>
        <taxon>Fungi incertae sedis</taxon>
        <taxon>Zoopagomycota</taxon>
        <taxon>Kickxellomycotina</taxon>
        <taxon>Harpellomycetes</taxon>
        <taxon>Harpellales</taxon>
        <taxon>Legeriomycetaceae</taxon>
        <taxon>Zancudomyces</taxon>
    </lineage>
</organism>
<dbReference type="EMBL" id="LSSK01000083">
    <property type="protein sequence ID" value="OMH85422.1"/>
    <property type="molecule type" value="Genomic_DNA"/>
</dbReference>
<keyword evidence="2" id="KW-1185">Reference proteome</keyword>
<name>A0A1R1PWZ4_ZANCU</name>